<keyword evidence="1" id="KW-0472">Membrane</keyword>
<evidence type="ECO:0000256" key="1">
    <source>
        <dbReference type="SAM" id="Phobius"/>
    </source>
</evidence>
<keyword evidence="1" id="KW-0812">Transmembrane</keyword>
<dbReference type="Proteomes" id="UP001501084">
    <property type="component" value="Unassembled WGS sequence"/>
</dbReference>
<accession>A0ABP5MTC2</accession>
<organism evidence="2 3">
    <name type="scientific">Leucobacter alluvii</name>
    <dbReference type="NCBI Taxonomy" id="340321"/>
    <lineage>
        <taxon>Bacteria</taxon>
        <taxon>Bacillati</taxon>
        <taxon>Actinomycetota</taxon>
        <taxon>Actinomycetes</taxon>
        <taxon>Micrococcales</taxon>
        <taxon>Microbacteriaceae</taxon>
        <taxon>Leucobacter</taxon>
    </lineage>
</organism>
<sequence>MSRGRRIAVIVGGAAVAGAVVAVGWLGFAGIERTVVAGTQSRICGTMVGVSSVEPGRSVRVLGPSDATLAVGDRARVHALCVVEVVGIEGQHAEGADVDRADAEGADAEGAAERVRLRWRLW</sequence>
<evidence type="ECO:0000313" key="3">
    <source>
        <dbReference type="Proteomes" id="UP001501084"/>
    </source>
</evidence>
<proteinExistence type="predicted"/>
<dbReference type="EMBL" id="BAAAOP010000001">
    <property type="protein sequence ID" value="GAA2185307.1"/>
    <property type="molecule type" value="Genomic_DNA"/>
</dbReference>
<keyword evidence="1" id="KW-1133">Transmembrane helix</keyword>
<name>A0ABP5MTC2_9MICO</name>
<reference evidence="3" key="1">
    <citation type="journal article" date="2019" name="Int. J. Syst. Evol. Microbiol.">
        <title>The Global Catalogue of Microorganisms (GCM) 10K type strain sequencing project: providing services to taxonomists for standard genome sequencing and annotation.</title>
        <authorList>
            <consortium name="The Broad Institute Genomics Platform"/>
            <consortium name="The Broad Institute Genome Sequencing Center for Infectious Disease"/>
            <person name="Wu L."/>
            <person name="Ma J."/>
        </authorList>
    </citation>
    <scope>NUCLEOTIDE SEQUENCE [LARGE SCALE GENOMIC DNA]</scope>
    <source>
        <strain evidence="3">JCM 14919</strain>
    </source>
</reference>
<keyword evidence="3" id="KW-1185">Reference proteome</keyword>
<gene>
    <name evidence="2" type="ORF">GCM10009786_01150</name>
</gene>
<dbReference type="RefSeq" id="WP_346056995.1">
    <property type="nucleotide sequence ID" value="NZ_BAAAOP010000001.1"/>
</dbReference>
<protein>
    <submittedName>
        <fullName evidence="2">Uncharacterized protein</fullName>
    </submittedName>
</protein>
<comment type="caution">
    <text evidence="2">The sequence shown here is derived from an EMBL/GenBank/DDBJ whole genome shotgun (WGS) entry which is preliminary data.</text>
</comment>
<evidence type="ECO:0000313" key="2">
    <source>
        <dbReference type="EMBL" id="GAA2185307.1"/>
    </source>
</evidence>
<feature type="transmembrane region" description="Helical" evidence="1">
    <location>
        <begin position="7"/>
        <end position="28"/>
    </location>
</feature>